<keyword evidence="6" id="KW-0411">Iron-sulfur</keyword>
<reference evidence="9" key="1">
    <citation type="journal article" date="2013" name="Nature">
        <title>Pan genome of the phytoplankton Emiliania underpins its global distribution.</title>
        <authorList>
            <person name="Read B.A."/>
            <person name="Kegel J."/>
            <person name="Klute M.J."/>
            <person name="Kuo A."/>
            <person name="Lefebvre S.C."/>
            <person name="Maumus F."/>
            <person name="Mayer C."/>
            <person name="Miller J."/>
            <person name="Monier A."/>
            <person name="Salamov A."/>
            <person name="Young J."/>
            <person name="Aguilar M."/>
            <person name="Claverie J.M."/>
            <person name="Frickenhaus S."/>
            <person name="Gonzalez K."/>
            <person name="Herman E.K."/>
            <person name="Lin Y.C."/>
            <person name="Napier J."/>
            <person name="Ogata H."/>
            <person name="Sarno A.F."/>
            <person name="Shmutz J."/>
            <person name="Schroeder D."/>
            <person name="de Vargas C."/>
            <person name="Verret F."/>
            <person name="von Dassow P."/>
            <person name="Valentin K."/>
            <person name="Van de Peer Y."/>
            <person name="Wheeler G."/>
            <person name="Dacks J.B."/>
            <person name="Delwiche C.F."/>
            <person name="Dyhrman S.T."/>
            <person name="Glockner G."/>
            <person name="John U."/>
            <person name="Richards T."/>
            <person name="Worden A.Z."/>
            <person name="Zhang X."/>
            <person name="Grigoriev I.V."/>
            <person name="Allen A.E."/>
            <person name="Bidle K."/>
            <person name="Borodovsky M."/>
            <person name="Bowler C."/>
            <person name="Brownlee C."/>
            <person name="Cock J.M."/>
            <person name="Elias M."/>
            <person name="Gladyshev V.N."/>
            <person name="Groth M."/>
            <person name="Guda C."/>
            <person name="Hadaegh A."/>
            <person name="Iglesias-Rodriguez M.D."/>
            <person name="Jenkins J."/>
            <person name="Jones B.M."/>
            <person name="Lawson T."/>
            <person name="Leese F."/>
            <person name="Lindquist E."/>
            <person name="Lobanov A."/>
            <person name="Lomsadze A."/>
            <person name="Malik S.B."/>
            <person name="Marsh M.E."/>
            <person name="Mackinder L."/>
            <person name="Mock T."/>
            <person name="Mueller-Roeber B."/>
            <person name="Pagarete A."/>
            <person name="Parker M."/>
            <person name="Probert I."/>
            <person name="Quesneville H."/>
            <person name="Raines C."/>
            <person name="Rensing S.A."/>
            <person name="Riano-Pachon D.M."/>
            <person name="Richier S."/>
            <person name="Rokitta S."/>
            <person name="Shiraiwa Y."/>
            <person name="Soanes D.M."/>
            <person name="van der Giezen M."/>
            <person name="Wahlund T.M."/>
            <person name="Williams B."/>
            <person name="Wilson W."/>
            <person name="Wolfe G."/>
            <person name="Wurch L.L."/>
        </authorList>
    </citation>
    <scope>NUCLEOTIDE SEQUENCE</scope>
</reference>
<dbReference type="Gene3D" id="3.20.20.70">
    <property type="entry name" value="Aldolase class I"/>
    <property type="match status" value="2"/>
</dbReference>
<keyword evidence="9" id="KW-1185">Reference proteome</keyword>
<dbReference type="KEGG" id="ehx:EMIHUDRAFT_223465"/>
<evidence type="ECO:0000313" key="8">
    <source>
        <dbReference type="EnsemblProtists" id="EOD39311"/>
    </source>
</evidence>
<evidence type="ECO:0000256" key="5">
    <source>
        <dbReference type="ARBA" id="ARBA00023004"/>
    </source>
</evidence>
<dbReference type="PROSITE" id="PS51918">
    <property type="entry name" value="RADICAL_SAM"/>
    <property type="match status" value="1"/>
</dbReference>
<proteinExistence type="predicted"/>
<dbReference type="PANTHER" id="PTHR30544">
    <property type="entry name" value="23S RRNA METHYLTRANSFERASE"/>
    <property type="match status" value="1"/>
</dbReference>
<dbReference type="GO" id="GO:0051539">
    <property type="term" value="F:4 iron, 4 sulfur cluster binding"/>
    <property type="evidence" value="ECO:0007669"/>
    <property type="project" value="UniProtKB-KW"/>
</dbReference>
<comment type="cofactor">
    <cofactor evidence="1">
        <name>[4Fe-4S] cluster</name>
        <dbReference type="ChEBI" id="CHEBI:49883"/>
    </cofactor>
</comment>
<feature type="domain" description="Radical SAM core" evidence="7">
    <location>
        <begin position="120"/>
        <end position="294"/>
    </location>
</feature>
<dbReference type="GO" id="GO:0046872">
    <property type="term" value="F:metal ion binding"/>
    <property type="evidence" value="ECO:0007669"/>
    <property type="project" value="UniProtKB-KW"/>
</dbReference>
<dbReference type="SUPFAM" id="SSF102114">
    <property type="entry name" value="Radical SAM enzymes"/>
    <property type="match status" value="1"/>
</dbReference>
<dbReference type="GeneID" id="17284675"/>
<reference evidence="8" key="2">
    <citation type="submission" date="2024-10" db="UniProtKB">
        <authorList>
            <consortium name="EnsemblProtists"/>
        </authorList>
    </citation>
    <scope>IDENTIFICATION</scope>
</reference>
<dbReference type="Proteomes" id="UP000013827">
    <property type="component" value="Unassembled WGS sequence"/>
</dbReference>
<evidence type="ECO:0000256" key="6">
    <source>
        <dbReference type="ARBA" id="ARBA00023014"/>
    </source>
</evidence>
<name>A0A0D3KU76_EMIH1</name>
<dbReference type="EnsemblProtists" id="EOD39311">
    <property type="protein sequence ID" value="EOD39311"/>
    <property type="gene ID" value="EMIHUDRAFT_223465"/>
</dbReference>
<dbReference type="GO" id="GO:0070475">
    <property type="term" value="P:rRNA base methylation"/>
    <property type="evidence" value="ECO:0007669"/>
    <property type="project" value="TreeGrafter"/>
</dbReference>
<dbReference type="InterPro" id="IPR007197">
    <property type="entry name" value="rSAM"/>
</dbReference>
<sequence length="294" mass="32607">MLIFTGGSKGLVDLVASQRSIAVRSYDCPSAATTGSTMISDWGQPKFRLKQIRDCLYGDAPAGDIDAMHTLPKALRARLREHATLGELGVEFEQQSKDGTQKRLWRCHDGSLIESRRRVFCFRRTACISSQVGCAMGCTFCATGQMGFRRDLSEAEIFEQAARFSSELRARGERLSNVVFMGMGEPFRNYDAVVGAARRIMGELGSGLRRRGSRLAISLHEADDVARSAIMPVNLEAEHGFMPVNRRHDLDELIGACHYYALIAGRNDDAATARRRGKLLRGTPRSSCFTVFFQ</sequence>
<dbReference type="GO" id="GO:0030488">
    <property type="term" value="P:tRNA methylation"/>
    <property type="evidence" value="ECO:0007669"/>
    <property type="project" value="TreeGrafter"/>
</dbReference>
<protein>
    <recommendedName>
        <fullName evidence="7">Radical SAM core domain-containing protein</fullName>
    </recommendedName>
</protein>
<evidence type="ECO:0000256" key="3">
    <source>
        <dbReference type="ARBA" id="ARBA00022691"/>
    </source>
</evidence>
<dbReference type="InterPro" id="IPR013785">
    <property type="entry name" value="Aldolase_TIM"/>
</dbReference>
<keyword evidence="2" id="KW-0004">4Fe-4S</keyword>
<dbReference type="HOGENOM" id="CLU_948074_0_0_1"/>
<dbReference type="SFLD" id="SFLDS00029">
    <property type="entry name" value="Radical_SAM"/>
    <property type="match status" value="1"/>
</dbReference>
<keyword evidence="5" id="KW-0408">Iron</keyword>
<evidence type="ECO:0000259" key="7">
    <source>
        <dbReference type="PROSITE" id="PS51918"/>
    </source>
</evidence>
<evidence type="ECO:0000256" key="2">
    <source>
        <dbReference type="ARBA" id="ARBA00022485"/>
    </source>
</evidence>
<dbReference type="eggNOG" id="ENOG502QSIE">
    <property type="taxonomic scope" value="Eukaryota"/>
</dbReference>
<keyword evidence="4" id="KW-0479">Metal-binding</keyword>
<dbReference type="InterPro" id="IPR040072">
    <property type="entry name" value="Methyltransferase_A"/>
</dbReference>
<evidence type="ECO:0000256" key="4">
    <source>
        <dbReference type="ARBA" id="ARBA00022723"/>
    </source>
</evidence>
<keyword evidence="3" id="KW-0949">S-adenosyl-L-methionine</keyword>
<dbReference type="GO" id="GO:0003824">
    <property type="term" value="F:catalytic activity"/>
    <property type="evidence" value="ECO:0007669"/>
    <property type="project" value="InterPro"/>
</dbReference>
<dbReference type="PaxDb" id="2903-EOD39311"/>
<dbReference type="RefSeq" id="XP_005791740.1">
    <property type="nucleotide sequence ID" value="XM_005791683.1"/>
</dbReference>
<dbReference type="STRING" id="2903.R1FUE4"/>
<organism evidence="8 9">
    <name type="scientific">Emiliania huxleyi (strain CCMP1516)</name>
    <dbReference type="NCBI Taxonomy" id="280463"/>
    <lineage>
        <taxon>Eukaryota</taxon>
        <taxon>Haptista</taxon>
        <taxon>Haptophyta</taxon>
        <taxon>Prymnesiophyceae</taxon>
        <taxon>Isochrysidales</taxon>
        <taxon>Noelaerhabdaceae</taxon>
        <taxon>Emiliania</taxon>
    </lineage>
</organism>
<dbReference type="AlphaFoldDB" id="A0A0D3KU76"/>
<dbReference type="CDD" id="cd01335">
    <property type="entry name" value="Radical_SAM"/>
    <property type="match status" value="1"/>
</dbReference>
<dbReference type="PANTHER" id="PTHR30544:SF5">
    <property type="entry name" value="RADICAL SAM CORE DOMAIN-CONTAINING PROTEIN"/>
    <property type="match status" value="1"/>
</dbReference>
<evidence type="ECO:0000313" key="9">
    <source>
        <dbReference type="Proteomes" id="UP000013827"/>
    </source>
</evidence>
<dbReference type="InterPro" id="IPR058240">
    <property type="entry name" value="rSAM_sf"/>
</dbReference>
<evidence type="ECO:0000256" key="1">
    <source>
        <dbReference type="ARBA" id="ARBA00001966"/>
    </source>
</evidence>
<dbReference type="Gene3D" id="1.10.150.530">
    <property type="match status" value="1"/>
</dbReference>
<accession>A0A0D3KU76</accession>